<dbReference type="PANTHER" id="PTHR46383">
    <property type="entry name" value="ASPARTATE AMINOTRANSFERASE"/>
    <property type="match status" value="1"/>
</dbReference>
<dbReference type="PANTHER" id="PTHR46383:SF2">
    <property type="entry name" value="AMINOTRANSFERASE"/>
    <property type="match status" value="1"/>
</dbReference>
<name>A0A450SPR6_9GAMM</name>
<evidence type="ECO:0000256" key="5">
    <source>
        <dbReference type="ARBA" id="ARBA00022898"/>
    </source>
</evidence>
<sequence>MADITPFYVMDIFTRAKELAAQGQRIIHMEIGEPDFLAPEPVIQSAIQALTTGHTRYTATLGLPALREKIADFYLRRYGVNIPWQRIVVTPGTSGALQLALAVLVNPGDEVLVSDPGYPSNRNMIRVFGGSVIDIPVGPDTLYQPTADLIARYATPSTAAAIVTTPSNPTGSLMPARDMVGIIRQADRLNIRLVVDELYLGLVYGATATDAIHIDEADMGTAAALSEEVFIVNGFSKYFGMTGWRLGWMVVPESFLRDTEKLAQNLYLSASAIAQHGALVAFEPRTLAILDERREEFQHRRDFLLPALRDMGFHIPVEPHGAFYLYADCSAFTKDSLQFANELLEHTGVAVTPGIDFGKNAPRQYVRFAYTTGMGNLQEGVGRLRRYLS</sequence>
<keyword evidence="3 6" id="KW-0032">Aminotransferase</keyword>
<evidence type="ECO:0000313" key="8">
    <source>
        <dbReference type="EMBL" id="VFJ55933.1"/>
    </source>
</evidence>
<accession>A0A450SPR6</accession>
<evidence type="ECO:0000256" key="6">
    <source>
        <dbReference type="RuleBase" id="RU000481"/>
    </source>
</evidence>
<dbReference type="InterPro" id="IPR050596">
    <property type="entry name" value="AspAT/PAT-like"/>
</dbReference>
<dbReference type="Gene3D" id="3.40.640.10">
    <property type="entry name" value="Type I PLP-dependent aspartate aminotransferase-like (Major domain)"/>
    <property type="match status" value="1"/>
</dbReference>
<organism evidence="8">
    <name type="scientific">Candidatus Kentrum sp. FW</name>
    <dbReference type="NCBI Taxonomy" id="2126338"/>
    <lineage>
        <taxon>Bacteria</taxon>
        <taxon>Pseudomonadati</taxon>
        <taxon>Pseudomonadota</taxon>
        <taxon>Gammaproteobacteria</taxon>
        <taxon>Candidatus Kentrum</taxon>
    </lineage>
</organism>
<reference evidence="8" key="1">
    <citation type="submission" date="2019-02" db="EMBL/GenBank/DDBJ databases">
        <authorList>
            <person name="Gruber-Vodicka R. H."/>
            <person name="Seah K. B. B."/>
        </authorList>
    </citation>
    <scope>NUCLEOTIDE SEQUENCE</scope>
    <source>
        <strain evidence="8">BECK_BZ15</strain>
    </source>
</reference>
<dbReference type="InterPro" id="IPR015421">
    <property type="entry name" value="PyrdxlP-dep_Trfase_major"/>
</dbReference>
<feature type="domain" description="Aminotransferase class I/classII large" evidence="7">
    <location>
        <begin position="26"/>
        <end position="383"/>
    </location>
</feature>
<evidence type="ECO:0000256" key="1">
    <source>
        <dbReference type="ARBA" id="ARBA00001933"/>
    </source>
</evidence>
<comment type="similarity">
    <text evidence="2 6">Belongs to the class-I pyridoxal-phosphate-dependent aminotransferase family.</text>
</comment>
<evidence type="ECO:0000256" key="3">
    <source>
        <dbReference type="ARBA" id="ARBA00022576"/>
    </source>
</evidence>
<dbReference type="GO" id="GO:0030170">
    <property type="term" value="F:pyridoxal phosphate binding"/>
    <property type="evidence" value="ECO:0007669"/>
    <property type="project" value="InterPro"/>
</dbReference>
<dbReference type="GO" id="GO:0006520">
    <property type="term" value="P:amino acid metabolic process"/>
    <property type="evidence" value="ECO:0007669"/>
    <property type="project" value="InterPro"/>
</dbReference>
<keyword evidence="4 6" id="KW-0808">Transferase</keyword>
<evidence type="ECO:0000256" key="2">
    <source>
        <dbReference type="ARBA" id="ARBA00007441"/>
    </source>
</evidence>
<protein>
    <recommendedName>
        <fullName evidence="6">Aminotransferase</fullName>
        <ecNumber evidence="6">2.6.1.-</ecNumber>
    </recommendedName>
</protein>
<dbReference type="InterPro" id="IPR004839">
    <property type="entry name" value="Aminotransferase_I/II_large"/>
</dbReference>
<dbReference type="PRINTS" id="PR00753">
    <property type="entry name" value="ACCSYNTHASE"/>
</dbReference>
<evidence type="ECO:0000256" key="4">
    <source>
        <dbReference type="ARBA" id="ARBA00022679"/>
    </source>
</evidence>
<dbReference type="SUPFAM" id="SSF53383">
    <property type="entry name" value="PLP-dependent transferases"/>
    <property type="match status" value="1"/>
</dbReference>
<dbReference type="PROSITE" id="PS00105">
    <property type="entry name" value="AA_TRANSFER_CLASS_1"/>
    <property type="match status" value="1"/>
</dbReference>
<evidence type="ECO:0000259" key="7">
    <source>
        <dbReference type="Pfam" id="PF00155"/>
    </source>
</evidence>
<keyword evidence="5" id="KW-0663">Pyridoxal phosphate</keyword>
<proteinExistence type="inferred from homology"/>
<gene>
    <name evidence="8" type="ORF">BECKFW1821A_GA0114235_105718</name>
</gene>
<dbReference type="AlphaFoldDB" id="A0A450SPR6"/>
<dbReference type="InterPro" id="IPR004838">
    <property type="entry name" value="NHTrfase_class1_PyrdxlP-BS"/>
</dbReference>
<dbReference type="Pfam" id="PF00155">
    <property type="entry name" value="Aminotran_1_2"/>
    <property type="match status" value="1"/>
</dbReference>
<dbReference type="InterPro" id="IPR015424">
    <property type="entry name" value="PyrdxlP-dep_Trfase"/>
</dbReference>
<comment type="cofactor">
    <cofactor evidence="1 6">
        <name>pyridoxal 5'-phosphate</name>
        <dbReference type="ChEBI" id="CHEBI:597326"/>
    </cofactor>
</comment>
<dbReference type="CDD" id="cd00609">
    <property type="entry name" value="AAT_like"/>
    <property type="match status" value="1"/>
</dbReference>
<dbReference type="GO" id="GO:0008483">
    <property type="term" value="F:transaminase activity"/>
    <property type="evidence" value="ECO:0007669"/>
    <property type="project" value="UniProtKB-KW"/>
</dbReference>
<dbReference type="EMBL" id="CAADEW010000057">
    <property type="protein sequence ID" value="VFJ55933.1"/>
    <property type="molecule type" value="Genomic_DNA"/>
</dbReference>
<dbReference type="EC" id="2.6.1.-" evidence="6"/>